<feature type="signal peptide" evidence="3">
    <location>
        <begin position="1"/>
        <end position="26"/>
    </location>
</feature>
<dbReference type="Proteomes" id="UP000813444">
    <property type="component" value="Unassembled WGS sequence"/>
</dbReference>
<keyword evidence="2" id="KW-1133">Transmembrane helix</keyword>
<accession>A0A8K0T338</accession>
<feature type="region of interest" description="Disordered" evidence="1">
    <location>
        <begin position="254"/>
        <end position="282"/>
    </location>
</feature>
<comment type="caution">
    <text evidence="4">The sequence shown here is derived from an EMBL/GenBank/DDBJ whole genome shotgun (WGS) entry which is preliminary data.</text>
</comment>
<name>A0A8K0T338_9HYPO</name>
<dbReference type="OrthoDB" id="4225201at2759"/>
<dbReference type="EMBL" id="JAGPNK010000001">
    <property type="protein sequence ID" value="KAH7327955.1"/>
    <property type="molecule type" value="Genomic_DNA"/>
</dbReference>
<protein>
    <submittedName>
        <fullName evidence="4">Uncharacterized protein</fullName>
    </submittedName>
</protein>
<feature type="transmembrane region" description="Helical" evidence="2">
    <location>
        <begin position="321"/>
        <end position="346"/>
    </location>
</feature>
<evidence type="ECO:0000256" key="3">
    <source>
        <dbReference type="SAM" id="SignalP"/>
    </source>
</evidence>
<keyword evidence="2" id="KW-0472">Membrane</keyword>
<gene>
    <name evidence="4" type="ORF">B0I35DRAFT_472719</name>
</gene>
<feature type="region of interest" description="Disordered" evidence="1">
    <location>
        <begin position="513"/>
        <end position="541"/>
    </location>
</feature>
<evidence type="ECO:0000256" key="1">
    <source>
        <dbReference type="SAM" id="MobiDB-lite"/>
    </source>
</evidence>
<dbReference type="AlphaFoldDB" id="A0A8K0T338"/>
<keyword evidence="2" id="KW-0812">Transmembrane</keyword>
<reference evidence="4" key="1">
    <citation type="journal article" date="2021" name="Nat. Commun.">
        <title>Genetic determinants of endophytism in the Arabidopsis root mycobiome.</title>
        <authorList>
            <person name="Mesny F."/>
            <person name="Miyauchi S."/>
            <person name="Thiergart T."/>
            <person name="Pickel B."/>
            <person name="Atanasova L."/>
            <person name="Karlsson M."/>
            <person name="Huettel B."/>
            <person name="Barry K.W."/>
            <person name="Haridas S."/>
            <person name="Chen C."/>
            <person name="Bauer D."/>
            <person name="Andreopoulos W."/>
            <person name="Pangilinan J."/>
            <person name="LaButti K."/>
            <person name="Riley R."/>
            <person name="Lipzen A."/>
            <person name="Clum A."/>
            <person name="Drula E."/>
            <person name="Henrissat B."/>
            <person name="Kohler A."/>
            <person name="Grigoriev I.V."/>
            <person name="Martin F.M."/>
            <person name="Hacquard S."/>
        </authorList>
    </citation>
    <scope>NUCLEOTIDE SEQUENCE</scope>
    <source>
        <strain evidence="4">MPI-CAGE-CH-0235</strain>
    </source>
</reference>
<evidence type="ECO:0000313" key="5">
    <source>
        <dbReference type="Proteomes" id="UP000813444"/>
    </source>
</evidence>
<sequence length="541" mass="58821">MFGLAKAATTLLLVLPALGAAALGNAHVNEPRSRDSALVTLRVPLGEEDAIGVVSLKLEVEAAEQDCGPANIKINGQRLSQDLAGVGHGVLTADDGATITASWSVTCIELANGPNEQLLRFTLRSFNGEPVPDVPDATFSSSFRQTNPPAVLQMGWNLPEGEEDSADEKSGHTAVVNKGPYMVEAVISEVEKDVEDAALVASGEEEGRVLAGRLRQLRMLRQELELLEKLVAAKEAFIRENYNLHPEALLEHGIQPTAPAPAPSPTSSAAPASQTGSPHLMFSGKHDQLHLDSFDAAPGNAAPSPTYSSLSSKHVVTSDDYFGLVAALGIAAIIFGLITLCGIAFVHRRLTVYVSEQRRRRLDIRGGGRRHETWEEREARRANRREASQEAILSWLKKYLPWSLETEKTNAAEVEAPAPAPRDEETTMEQELAQFREAAAMVGNLVAAEEGRTQRREPAFRPVAMAPRPEPRFVRATYVEVSTDDEDVDSLPPYESEPEDTFVVADGFRYMRPSSESARPMAPPEEIVRQQEAGDRLGYGK</sequence>
<keyword evidence="5" id="KW-1185">Reference proteome</keyword>
<feature type="chain" id="PRO_5035442871" evidence="3">
    <location>
        <begin position="27"/>
        <end position="541"/>
    </location>
</feature>
<proteinExistence type="predicted"/>
<feature type="compositionally biased region" description="Basic and acidic residues" evidence="1">
    <location>
        <begin position="526"/>
        <end position="535"/>
    </location>
</feature>
<organism evidence="4 5">
    <name type="scientific">Stachybotrys elegans</name>
    <dbReference type="NCBI Taxonomy" id="80388"/>
    <lineage>
        <taxon>Eukaryota</taxon>
        <taxon>Fungi</taxon>
        <taxon>Dikarya</taxon>
        <taxon>Ascomycota</taxon>
        <taxon>Pezizomycotina</taxon>
        <taxon>Sordariomycetes</taxon>
        <taxon>Hypocreomycetidae</taxon>
        <taxon>Hypocreales</taxon>
        <taxon>Stachybotryaceae</taxon>
        <taxon>Stachybotrys</taxon>
    </lineage>
</organism>
<evidence type="ECO:0000313" key="4">
    <source>
        <dbReference type="EMBL" id="KAH7327955.1"/>
    </source>
</evidence>
<keyword evidence="3" id="KW-0732">Signal</keyword>
<evidence type="ECO:0000256" key="2">
    <source>
        <dbReference type="SAM" id="Phobius"/>
    </source>
</evidence>